<dbReference type="STRING" id="1503961.SAMN05421736_1154"/>
<keyword evidence="8" id="KW-0067">ATP-binding</keyword>
<accession>A0A1H3TJX6</accession>
<dbReference type="FunFam" id="3.40.50.300:FF:000777">
    <property type="entry name" value="tRNA (N6-adenosine(37)-N6)-threonylcarbamoyltransferase complex ATPase TsaE"/>
    <property type="match status" value="1"/>
</dbReference>
<dbReference type="Proteomes" id="UP000198935">
    <property type="component" value="Unassembled WGS sequence"/>
</dbReference>
<dbReference type="GO" id="GO:0005524">
    <property type="term" value="F:ATP binding"/>
    <property type="evidence" value="ECO:0007669"/>
    <property type="project" value="UniProtKB-KW"/>
</dbReference>
<dbReference type="AlphaFoldDB" id="A0A1H3TJX6"/>
<dbReference type="NCBIfam" id="TIGR00150">
    <property type="entry name" value="T6A_YjeE"/>
    <property type="match status" value="1"/>
</dbReference>
<dbReference type="GO" id="GO:0002949">
    <property type="term" value="P:tRNA threonylcarbamoyladenosine modification"/>
    <property type="evidence" value="ECO:0007669"/>
    <property type="project" value="InterPro"/>
</dbReference>
<evidence type="ECO:0000256" key="4">
    <source>
        <dbReference type="ARBA" id="ARBA00022490"/>
    </source>
</evidence>
<evidence type="ECO:0000313" key="12">
    <source>
        <dbReference type="Proteomes" id="UP000198935"/>
    </source>
</evidence>
<keyword evidence="6" id="KW-0479">Metal-binding</keyword>
<dbReference type="OrthoDB" id="9815896at2"/>
<name>A0A1H3TJX6_9BACI</name>
<organism evidence="11 12">
    <name type="scientific">Evansella caseinilytica</name>
    <dbReference type="NCBI Taxonomy" id="1503961"/>
    <lineage>
        <taxon>Bacteria</taxon>
        <taxon>Bacillati</taxon>
        <taxon>Bacillota</taxon>
        <taxon>Bacilli</taxon>
        <taxon>Bacillales</taxon>
        <taxon>Bacillaceae</taxon>
        <taxon>Evansella</taxon>
    </lineage>
</organism>
<gene>
    <name evidence="11" type="ORF">SAMN05421736_1154</name>
</gene>
<comment type="similarity">
    <text evidence="2">Belongs to the TsaE family.</text>
</comment>
<proteinExistence type="inferred from homology"/>
<comment type="subcellular location">
    <subcellularLocation>
        <location evidence="1">Cytoplasm</location>
    </subcellularLocation>
</comment>
<dbReference type="PANTHER" id="PTHR33540:SF2">
    <property type="entry name" value="TRNA THREONYLCARBAMOYLADENOSINE BIOSYNTHESIS PROTEIN TSAE"/>
    <property type="match status" value="1"/>
</dbReference>
<protein>
    <recommendedName>
        <fullName evidence="3">tRNA threonylcarbamoyladenosine biosynthesis protein TsaE</fullName>
    </recommendedName>
    <alternativeName>
        <fullName evidence="10">t(6)A37 threonylcarbamoyladenosine biosynthesis protein TsaE</fullName>
    </alternativeName>
</protein>
<dbReference type="Gene3D" id="3.40.50.300">
    <property type="entry name" value="P-loop containing nucleotide triphosphate hydrolases"/>
    <property type="match status" value="1"/>
</dbReference>
<evidence type="ECO:0000256" key="8">
    <source>
        <dbReference type="ARBA" id="ARBA00022840"/>
    </source>
</evidence>
<sequence>MSEQYEYFSHSPEETEQLARALAEKLSGGELITLAGDLGAGKTSFTKGLAKGLGVKRTVNSPTFTIIKEYVGYVPFYHMDAYRLEDADEDLGLEEYFDGDGVTVVEWPSMIQEQLPPERLDIMLEHLGDMNRKMIFMPLGDRYHSLCKEIFSK</sequence>
<dbReference type="InterPro" id="IPR003442">
    <property type="entry name" value="T6A_TsaE"/>
</dbReference>
<evidence type="ECO:0000256" key="2">
    <source>
        <dbReference type="ARBA" id="ARBA00007599"/>
    </source>
</evidence>
<evidence type="ECO:0000256" key="1">
    <source>
        <dbReference type="ARBA" id="ARBA00004496"/>
    </source>
</evidence>
<evidence type="ECO:0000256" key="3">
    <source>
        <dbReference type="ARBA" id="ARBA00019010"/>
    </source>
</evidence>
<evidence type="ECO:0000256" key="5">
    <source>
        <dbReference type="ARBA" id="ARBA00022694"/>
    </source>
</evidence>
<dbReference type="GO" id="GO:0005737">
    <property type="term" value="C:cytoplasm"/>
    <property type="evidence" value="ECO:0007669"/>
    <property type="project" value="UniProtKB-SubCell"/>
</dbReference>
<evidence type="ECO:0000256" key="7">
    <source>
        <dbReference type="ARBA" id="ARBA00022741"/>
    </source>
</evidence>
<dbReference type="GO" id="GO:0046872">
    <property type="term" value="F:metal ion binding"/>
    <property type="evidence" value="ECO:0007669"/>
    <property type="project" value="UniProtKB-KW"/>
</dbReference>
<keyword evidence="4" id="KW-0963">Cytoplasm</keyword>
<dbReference type="InterPro" id="IPR027417">
    <property type="entry name" value="P-loop_NTPase"/>
</dbReference>
<dbReference type="SUPFAM" id="SSF52540">
    <property type="entry name" value="P-loop containing nucleoside triphosphate hydrolases"/>
    <property type="match status" value="1"/>
</dbReference>
<dbReference type="Pfam" id="PF02367">
    <property type="entry name" value="TsaE"/>
    <property type="match status" value="1"/>
</dbReference>
<evidence type="ECO:0000256" key="9">
    <source>
        <dbReference type="ARBA" id="ARBA00022842"/>
    </source>
</evidence>
<keyword evidence="5" id="KW-0819">tRNA processing</keyword>
<dbReference type="EMBL" id="FNPI01000015">
    <property type="protein sequence ID" value="SDZ50287.1"/>
    <property type="molecule type" value="Genomic_DNA"/>
</dbReference>
<evidence type="ECO:0000256" key="6">
    <source>
        <dbReference type="ARBA" id="ARBA00022723"/>
    </source>
</evidence>
<keyword evidence="9" id="KW-0460">Magnesium</keyword>
<keyword evidence="12" id="KW-1185">Reference proteome</keyword>
<dbReference type="PANTHER" id="PTHR33540">
    <property type="entry name" value="TRNA THREONYLCARBAMOYLADENOSINE BIOSYNTHESIS PROTEIN TSAE"/>
    <property type="match status" value="1"/>
</dbReference>
<reference evidence="12" key="1">
    <citation type="submission" date="2016-10" db="EMBL/GenBank/DDBJ databases">
        <authorList>
            <person name="Varghese N."/>
            <person name="Submissions S."/>
        </authorList>
    </citation>
    <scope>NUCLEOTIDE SEQUENCE [LARGE SCALE GENOMIC DNA]</scope>
    <source>
        <strain evidence="12">SP</strain>
    </source>
</reference>
<keyword evidence="7" id="KW-0547">Nucleotide-binding</keyword>
<evidence type="ECO:0000256" key="10">
    <source>
        <dbReference type="ARBA" id="ARBA00032441"/>
    </source>
</evidence>
<evidence type="ECO:0000313" key="11">
    <source>
        <dbReference type="EMBL" id="SDZ50287.1"/>
    </source>
</evidence>